<reference evidence="6" key="1">
    <citation type="journal article" date="2023" name="Mol. Phylogenet. Evol.">
        <title>Genome-scale phylogeny and comparative genomics of the fungal order Sordariales.</title>
        <authorList>
            <person name="Hensen N."/>
            <person name="Bonometti L."/>
            <person name="Westerberg I."/>
            <person name="Brannstrom I.O."/>
            <person name="Guillou S."/>
            <person name="Cros-Aarteil S."/>
            <person name="Calhoun S."/>
            <person name="Haridas S."/>
            <person name="Kuo A."/>
            <person name="Mondo S."/>
            <person name="Pangilinan J."/>
            <person name="Riley R."/>
            <person name="LaButti K."/>
            <person name="Andreopoulos B."/>
            <person name="Lipzen A."/>
            <person name="Chen C."/>
            <person name="Yan M."/>
            <person name="Daum C."/>
            <person name="Ng V."/>
            <person name="Clum A."/>
            <person name="Steindorff A."/>
            <person name="Ohm R.A."/>
            <person name="Martin F."/>
            <person name="Silar P."/>
            <person name="Natvig D.O."/>
            <person name="Lalanne C."/>
            <person name="Gautier V."/>
            <person name="Ament-Velasquez S.L."/>
            <person name="Kruys A."/>
            <person name="Hutchinson M.I."/>
            <person name="Powell A.J."/>
            <person name="Barry K."/>
            <person name="Miller A.N."/>
            <person name="Grigoriev I.V."/>
            <person name="Debuchy R."/>
            <person name="Gladieux P."/>
            <person name="Hiltunen Thoren M."/>
            <person name="Johannesson H."/>
        </authorList>
    </citation>
    <scope>NUCLEOTIDE SEQUENCE</scope>
    <source>
        <strain evidence="6">CBS 123565</strain>
    </source>
</reference>
<dbReference type="SMART" id="SM00025">
    <property type="entry name" value="Pumilio"/>
    <property type="match status" value="8"/>
</dbReference>
<dbReference type="CDD" id="cd07920">
    <property type="entry name" value="Pumilio"/>
    <property type="match status" value="1"/>
</dbReference>
<feature type="region of interest" description="Disordered" evidence="4">
    <location>
        <begin position="771"/>
        <end position="792"/>
    </location>
</feature>
<keyword evidence="7" id="KW-1185">Reference proteome</keyword>
<dbReference type="Gene3D" id="1.25.10.10">
    <property type="entry name" value="Leucine-rich Repeat Variant"/>
    <property type="match status" value="1"/>
</dbReference>
<dbReference type="EMBL" id="MU853414">
    <property type="protein sequence ID" value="KAK4132997.1"/>
    <property type="molecule type" value="Genomic_DNA"/>
</dbReference>
<gene>
    <name evidence="6" type="ORF">BT67DRAFT_457048</name>
</gene>
<comment type="caution">
    <text evidence="6">The sequence shown here is derived from an EMBL/GenBank/DDBJ whole genome shotgun (WGS) entry which is preliminary data.</text>
</comment>
<dbReference type="InterPro" id="IPR016024">
    <property type="entry name" value="ARM-type_fold"/>
</dbReference>
<evidence type="ECO:0000256" key="4">
    <source>
        <dbReference type="SAM" id="MobiDB-lite"/>
    </source>
</evidence>
<dbReference type="GO" id="GO:0010608">
    <property type="term" value="P:post-transcriptional regulation of gene expression"/>
    <property type="evidence" value="ECO:0007669"/>
    <property type="project" value="TreeGrafter"/>
</dbReference>
<dbReference type="InterPro" id="IPR001313">
    <property type="entry name" value="Pumilio_RNA-bd_rpt"/>
</dbReference>
<feature type="region of interest" description="Disordered" evidence="4">
    <location>
        <begin position="1"/>
        <end position="28"/>
    </location>
</feature>
<evidence type="ECO:0000256" key="3">
    <source>
        <dbReference type="PROSITE-ProRule" id="PRU00317"/>
    </source>
</evidence>
<evidence type="ECO:0000313" key="6">
    <source>
        <dbReference type="EMBL" id="KAK4132997.1"/>
    </source>
</evidence>
<comment type="function">
    <text evidence="2">RNA-binding nucleolar protein required for pre-rRNA processing. Involved in production of 18S rRNA and assembly of small ribosomal subunit.</text>
</comment>
<dbReference type="Pfam" id="PF00806">
    <property type="entry name" value="PUF"/>
    <property type="match status" value="8"/>
</dbReference>
<dbReference type="GO" id="GO:0005737">
    <property type="term" value="C:cytoplasm"/>
    <property type="evidence" value="ECO:0007669"/>
    <property type="project" value="TreeGrafter"/>
</dbReference>
<name>A0AAN6ZC99_9PEZI</name>
<evidence type="ECO:0000259" key="5">
    <source>
        <dbReference type="PROSITE" id="PS50303"/>
    </source>
</evidence>
<dbReference type="AlphaFoldDB" id="A0AAN6ZC99"/>
<dbReference type="InterPro" id="IPR033712">
    <property type="entry name" value="Pumilio_RNA-bd"/>
</dbReference>
<accession>A0AAN6ZC99</accession>
<dbReference type="PROSITE" id="PS50302">
    <property type="entry name" value="PUM"/>
    <property type="match status" value="3"/>
</dbReference>
<dbReference type="PANTHER" id="PTHR12537">
    <property type="entry name" value="RNA BINDING PROTEIN PUMILIO-RELATED"/>
    <property type="match status" value="1"/>
</dbReference>
<dbReference type="Proteomes" id="UP001304895">
    <property type="component" value="Unassembled WGS sequence"/>
</dbReference>
<sequence length="792" mass="87348">MSGAGVTVLAGSPDEHRAPASGSFTQDGNLKNAEDLIVHNSQDVAATLPLKNAVSALTTSKLANQSCPKKLKTKHEPQSTMDSYPMDKLYAKLSEHHSIMQQQKGAQKFSDDDALYTSSSSSLPVTPAAEVFSPTAPTTRSASATPDESGVTTEEILRLKQELAQAQTKISRLDQELAQTRFGNQESERATPAPVAEQDFLPAIVPIASPAGSRLSSAMALNVPGKPQFIRENSWMAQDDTRSDVGDSLSARAMNRARGIWNNNKATFSNPFPQGQMMGDGLQQPVTWPNSRTLNPNYEPTFAASGMEMYRQDRMVSDQDVMRPVGRRGTRLDSRYGAPNNFGGFGGYNMGGGHYEPTSSYPPGAQGPMAGGMGMGGYAPYHQQPVGTPLSPHATEFTSTGAPWKTDSLASEGQTYVSATTEPLNYRRLLDRNVTCDWKYIVDKIVCNNDQQASIFLQQKLKVGTPEQKYDIVEAIVAQAYPLMVNRFGNFLVQRCFEHGTPEQVIKIAEAIRGSTLNLSMDPFGCHVVQKAFDSVPEDYKAIMVHELLRRIPETVIHRYACHVWQKLFELRWAESPPQIMKYVNEALRGMWHEVALGETGSLVVQNIFENCLEEDKRPCIEEVLANIDIVAHGQFGNWCIQHVCEHSAPADRSRAVDHVIRYAAEYSTDQFASKVVEKCLKIGGPDFLGRYLDRVCEGRLDRPRIPLIDIASDQYGNYLIQYILTHANPQHREIVAAHIRKHMVSLRGSKFGSRVGMLCTNHAVATRPGPGVGPMMPGRMAPGPRYGGNYR</sequence>
<feature type="domain" description="PUM-HD" evidence="5">
    <location>
        <begin position="412"/>
        <end position="764"/>
    </location>
</feature>
<evidence type="ECO:0000313" key="7">
    <source>
        <dbReference type="Proteomes" id="UP001304895"/>
    </source>
</evidence>
<feature type="repeat" description="Pumilio" evidence="3">
    <location>
        <begin position="511"/>
        <end position="546"/>
    </location>
</feature>
<protein>
    <submittedName>
        <fullName evidence="6">ARM repeat-containing protein</fullName>
    </submittedName>
</protein>
<dbReference type="PANTHER" id="PTHR12537:SF48">
    <property type="entry name" value="MEIOTIC COILED-COIL PROTEIN 2"/>
    <property type="match status" value="1"/>
</dbReference>
<reference evidence="6" key="2">
    <citation type="submission" date="2023-05" db="EMBL/GenBank/DDBJ databases">
        <authorList>
            <consortium name="Lawrence Berkeley National Laboratory"/>
            <person name="Steindorff A."/>
            <person name="Hensen N."/>
            <person name="Bonometti L."/>
            <person name="Westerberg I."/>
            <person name="Brannstrom I.O."/>
            <person name="Guillou S."/>
            <person name="Cros-Aarteil S."/>
            <person name="Calhoun S."/>
            <person name="Haridas S."/>
            <person name="Kuo A."/>
            <person name="Mondo S."/>
            <person name="Pangilinan J."/>
            <person name="Riley R."/>
            <person name="Labutti K."/>
            <person name="Andreopoulos B."/>
            <person name="Lipzen A."/>
            <person name="Chen C."/>
            <person name="Yanf M."/>
            <person name="Daum C."/>
            <person name="Ng V."/>
            <person name="Clum A."/>
            <person name="Ohm R."/>
            <person name="Martin F."/>
            <person name="Silar P."/>
            <person name="Natvig D."/>
            <person name="Lalanne C."/>
            <person name="Gautier V."/>
            <person name="Ament-Velasquez S.L."/>
            <person name="Kruys A."/>
            <person name="Hutchinson M.I."/>
            <person name="Powell A.J."/>
            <person name="Barry K."/>
            <person name="Miller A.N."/>
            <person name="Grigoriev I.V."/>
            <person name="Debuchy R."/>
            <person name="Gladieux P."/>
            <person name="Thoren M.H."/>
            <person name="Johannesson H."/>
        </authorList>
    </citation>
    <scope>NUCLEOTIDE SEQUENCE</scope>
    <source>
        <strain evidence="6">CBS 123565</strain>
    </source>
</reference>
<evidence type="ECO:0000256" key="1">
    <source>
        <dbReference type="ARBA" id="ARBA00022737"/>
    </source>
</evidence>
<evidence type="ECO:0000256" key="2">
    <source>
        <dbReference type="ARBA" id="ARBA00024893"/>
    </source>
</evidence>
<proteinExistence type="predicted"/>
<feature type="repeat" description="Pumilio" evidence="3">
    <location>
        <begin position="700"/>
        <end position="738"/>
    </location>
</feature>
<dbReference type="PROSITE" id="PS50303">
    <property type="entry name" value="PUM_HD"/>
    <property type="match status" value="1"/>
</dbReference>
<feature type="repeat" description="Pumilio" evidence="3">
    <location>
        <begin position="475"/>
        <end position="510"/>
    </location>
</feature>
<dbReference type="InterPro" id="IPR033133">
    <property type="entry name" value="PUM-HD"/>
</dbReference>
<feature type="region of interest" description="Disordered" evidence="4">
    <location>
        <begin position="99"/>
        <end position="121"/>
    </location>
</feature>
<organism evidence="6 7">
    <name type="scientific">Trichocladium antarcticum</name>
    <dbReference type="NCBI Taxonomy" id="1450529"/>
    <lineage>
        <taxon>Eukaryota</taxon>
        <taxon>Fungi</taxon>
        <taxon>Dikarya</taxon>
        <taxon>Ascomycota</taxon>
        <taxon>Pezizomycotina</taxon>
        <taxon>Sordariomycetes</taxon>
        <taxon>Sordariomycetidae</taxon>
        <taxon>Sordariales</taxon>
        <taxon>Chaetomiaceae</taxon>
        <taxon>Trichocladium</taxon>
    </lineage>
</organism>
<dbReference type="GO" id="GO:0003730">
    <property type="term" value="F:mRNA 3'-UTR binding"/>
    <property type="evidence" value="ECO:0007669"/>
    <property type="project" value="TreeGrafter"/>
</dbReference>
<dbReference type="InterPro" id="IPR011989">
    <property type="entry name" value="ARM-like"/>
</dbReference>
<dbReference type="SUPFAM" id="SSF48371">
    <property type="entry name" value="ARM repeat"/>
    <property type="match status" value="1"/>
</dbReference>
<keyword evidence="1" id="KW-0677">Repeat</keyword>